<organism evidence="2 3">
    <name type="scientific">Mesotoga prima</name>
    <dbReference type="NCBI Taxonomy" id="1184387"/>
    <lineage>
        <taxon>Bacteria</taxon>
        <taxon>Thermotogati</taxon>
        <taxon>Thermotogota</taxon>
        <taxon>Thermotogae</taxon>
        <taxon>Kosmotogales</taxon>
        <taxon>Kosmotogaceae</taxon>
        <taxon>Mesotoga</taxon>
    </lineage>
</organism>
<dbReference type="Pfam" id="PF05168">
    <property type="entry name" value="HEPN"/>
    <property type="match status" value="1"/>
</dbReference>
<gene>
    <name evidence="2" type="ORF">XD94_1033</name>
</gene>
<proteinExistence type="predicted"/>
<name>A0A101HNY3_9BACT</name>
<dbReference type="SMART" id="SM00748">
    <property type="entry name" value="HEPN"/>
    <property type="match status" value="1"/>
</dbReference>
<dbReference type="PATRIC" id="fig|1184387.3.peg.1449"/>
<dbReference type="Proteomes" id="UP000054092">
    <property type="component" value="Unassembled WGS sequence"/>
</dbReference>
<dbReference type="SUPFAM" id="SSF81593">
    <property type="entry name" value="Nucleotidyltransferase substrate binding subunit/domain"/>
    <property type="match status" value="1"/>
</dbReference>
<accession>A0A101HNY3</accession>
<comment type="caution">
    <text evidence="2">The sequence shown here is derived from an EMBL/GenBank/DDBJ whole genome shotgun (WGS) entry which is preliminary data.</text>
</comment>
<dbReference type="Gene3D" id="1.20.120.330">
    <property type="entry name" value="Nucleotidyltransferases domain 2"/>
    <property type="match status" value="1"/>
</dbReference>
<protein>
    <submittedName>
        <fullName evidence="2">HEPN domain-containing protein</fullName>
    </submittedName>
</protein>
<evidence type="ECO:0000259" key="1">
    <source>
        <dbReference type="PROSITE" id="PS50910"/>
    </source>
</evidence>
<evidence type="ECO:0000313" key="3">
    <source>
        <dbReference type="Proteomes" id="UP000054092"/>
    </source>
</evidence>
<dbReference type="AlphaFoldDB" id="A0A101HNY3"/>
<evidence type="ECO:0000313" key="2">
    <source>
        <dbReference type="EMBL" id="KUK80343.1"/>
    </source>
</evidence>
<dbReference type="PROSITE" id="PS50910">
    <property type="entry name" value="HEPN"/>
    <property type="match status" value="1"/>
</dbReference>
<feature type="domain" description="HEPN" evidence="1">
    <location>
        <begin position="15"/>
        <end position="121"/>
    </location>
</feature>
<sequence length="134" mass="15089">MHLDEENRGISRTWLSYAESDLSLASIKPEGAILPGTLCFLAQQACEKSLKALLIYCGIQFPRTHNINVLIQHIPDSIQIPEEVFEAAKLTDYAVSSRYPGIVEPVTESEYRMALESAKFVFEWVSDSIMSSEY</sequence>
<reference evidence="3" key="1">
    <citation type="journal article" date="2015" name="MBio">
        <title>Genome-Resolved Metagenomic Analysis Reveals Roles for Candidate Phyla and Other Microbial Community Members in Biogeochemical Transformations in Oil Reservoirs.</title>
        <authorList>
            <person name="Hu P."/>
            <person name="Tom L."/>
            <person name="Singh A."/>
            <person name="Thomas B.C."/>
            <person name="Baker B.J."/>
            <person name="Piceno Y.M."/>
            <person name="Andersen G.L."/>
            <person name="Banfield J.F."/>
        </authorList>
    </citation>
    <scope>NUCLEOTIDE SEQUENCE [LARGE SCALE GENOMIC DNA]</scope>
</reference>
<dbReference type="InterPro" id="IPR007842">
    <property type="entry name" value="HEPN_dom"/>
</dbReference>
<dbReference type="EMBL" id="LGGP01000170">
    <property type="protein sequence ID" value="KUK80343.1"/>
    <property type="molecule type" value="Genomic_DNA"/>
</dbReference>